<evidence type="ECO:0000256" key="8">
    <source>
        <dbReference type="ARBA" id="ARBA00024195"/>
    </source>
</evidence>
<keyword evidence="5" id="KW-0391">Immunity</keyword>
<evidence type="ECO:0000256" key="1">
    <source>
        <dbReference type="ARBA" id="ARBA00004613"/>
    </source>
</evidence>
<feature type="signal peptide" evidence="10">
    <location>
        <begin position="1"/>
        <end position="28"/>
    </location>
</feature>
<feature type="chain" id="PRO_5001783412" evidence="10">
    <location>
        <begin position="29"/>
        <end position="548"/>
    </location>
</feature>
<dbReference type="SMART" id="SM00020">
    <property type="entry name" value="Tryp_SPc"/>
    <property type="match status" value="1"/>
</dbReference>
<dbReference type="GO" id="GO:0045087">
    <property type="term" value="P:innate immune response"/>
    <property type="evidence" value="ECO:0007669"/>
    <property type="project" value="UniProtKB-KW"/>
</dbReference>
<reference evidence="12 14" key="1">
    <citation type="journal article" date="2014" name="BMC Genomics">
        <title>Genome sequence of Anopheles sinensis provides insight into genetics basis of mosquito competence for malaria parasites.</title>
        <authorList>
            <person name="Zhou D."/>
            <person name="Zhang D."/>
            <person name="Ding G."/>
            <person name="Shi L."/>
            <person name="Hou Q."/>
            <person name="Ye Y."/>
            <person name="Xu Y."/>
            <person name="Zhou H."/>
            <person name="Xiong C."/>
            <person name="Li S."/>
            <person name="Yu J."/>
            <person name="Hong S."/>
            <person name="Yu X."/>
            <person name="Zou P."/>
            <person name="Chen C."/>
            <person name="Chang X."/>
            <person name="Wang W."/>
            <person name="Lv Y."/>
            <person name="Sun Y."/>
            <person name="Ma L."/>
            <person name="Shen B."/>
            <person name="Zhu C."/>
        </authorList>
    </citation>
    <scope>NUCLEOTIDE SEQUENCE [LARGE SCALE GENOMIC DNA]</scope>
</reference>
<dbReference type="PRINTS" id="PR00722">
    <property type="entry name" value="CHYMOTRYPSIN"/>
</dbReference>
<sequence length="548" mass="60024">MRSSSACLLHFALLSLGLLLCQHNVELAEPPPRCGSRLVAVPGTIVRGQSSWPGQFPWHAALYRLERAQATASYICGCFIVGDRILLTAAHCVTDASGFQLAASELTIRAGVHDLLVLARYSQEHRVQRIVRHGNYSLGSSRHDVAILTLRTVLEFGEFVQPICLPKGEASLPTSGVVAGWGLTEDRILARTLRASAMPIIDFLDCLQSDPDLFARVLYDGLFCAGWQNGTNVCNGDSGGAFVANIHGSWTAFGIVSFTGLEENTVDGESFRCDTKSLAGFVSIPKYRHWIELVAQREGIKLSTDADAILVVEGELCRRYRTECDDLSQDLSYLAYVVRPDQTNFNELPQGYSRLVIDCFAVLISDRFLLAPASCSVPSNKDAAPAKQFIILEAAGQATDCGIRTFHQHPDFVNNRPAAGDREPPDQSNLALIELKRPVPLSTCQFVCLWAGADDGALGQIFLYSAVNGSGAGGEAWDRGHHRVRPDSPCYDELLAPMVMVQERGAEGGEGPYRLVGIVLQRTCTKLRFIWVAPFLRWIEELVWGSLE</sequence>
<dbReference type="InterPro" id="IPR051487">
    <property type="entry name" value="Ser/Thr_Proteases_Immune/Dev"/>
</dbReference>
<dbReference type="PROSITE" id="PS50240">
    <property type="entry name" value="TRYPSIN_DOM"/>
    <property type="match status" value="1"/>
</dbReference>
<dbReference type="OMA" id="WIESIAH"/>
<accession>A0A084VI30</accession>
<name>A0A084VI30_ANOSI</name>
<dbReference type="EnsemblMetazoa" id="ASIC004861-RA">
    <property type="protein sequence ID" value="ASIC004861-PA"/>
    <property type="gene ID" value="ASIC004861"/>
</dbReference>
<keyword evidence="9" id="KW-0378">Hydrolase</keyword>
<evidence type="ECO:0000256" key="9">
    <source>
        <dbReference type="RuleBase" id="RU363034"/>
    </source>
</evidence>
<dbReference type="SUPFAM" id="SSF50494">
    <property type="entry name" value="Trypsin-like serine proteases"/>
    <property type="match status" value="2"/>
</dbReference>
<dbReference type="Pfam" id="PF00089">
    <property type="entry name" value="Trypsin"/>
    <property type="match status" value="1"/>
</dbReference>
<dbReference type="InterPro" id="IPR001254">
    <property type="entry name" value="Trypsin_dom"/>
</dbReference>
<dbReference type="InterPro" id="IPR001314">
    <property type="entry name" value="Peptidase_S1A"/>
</dbReference>
<dbReference type="InterPro" id="IPR018114">
    <property type="entry name" value="TRYPSIN_HIS"/>
</dbReference>
<evidence type="ECO:0000256" key="4">
    <source>
        <dbReference type="ARBA" id="ARBA00022729"/>
    </source>
</evidence>
<dbReference type="VEuPathDB" id="VectorBase:ASIC004861"/>
<dbReference type="InterPro" id="IPR033116">
    <property type="entry name" value="TRYPSIN_SER"/>
</dbReference>
<dbReference type="STRING" id="74873.A0A084VI30"/>
<dbReference type="InterPro" id="IPR043504">
    <property type="entry name" value="Peptidase_S1_PA_chymotrypsin"/>
</dbReference>
<dbReference type="AlphaFoldDB" id="A0A084VI30"/>
<evidence type="ECO:0000256" key="2">
    <source>
        <dbReference type="ARBA" id="ARBA00022525"/>
    </source>
</evidence>
<dbReference type="Gene3D" id="2.40.10.10">
    <property type="entry name" value="Trypsin-like serine proteases"/>
    <property type="match status" value="2"/>
</dbReference>
<dbReference type="FunFam" id="2.40.10.10:FF:000068">
    <property type="entry name" value="transmembrane protease serine 2"/>
    <property type="match status" value="1"/>
</dbReference>
<keyword evidence="2" id="KW-0964">Secreted</keyword>
<keyword evidence="9" id="KW-0645">Protease</keyword>
<keyword evidence="14" id="KW-1185">Reference proteome</keyword>
<evidence type="ECO:0000256" key="6">
    <source>
        <dbReference type="ARBA" id="ARBA00023157"/>
    </source>
</evidence>
<evidence type="ECO:0000256" key="10">
    <source>
        <dbReference type="SAM" id="SignalP"/>
    </source>
</evidence>
<organism evidence="12">
    <name type="scientific">Anopheles sinensis</name>
    <name type="common">Mosquito</name>
    <dbReference type="NCBI Taxonomy" id="74873"/>
    <lineage>
        <taxon>Eukaryota</taxon>
        <taxon>Metazoa</taxon>
        <taxon>Ecdysozoa</taxon>
        <taxon>Arthropoda</taxon>
        <taxon>Hexapoda</taxon>
        <taxon>Insecta</taxon>
        <taxon>Pterygota</taxon>
        <taxon>Neoptera</taxon>
        <taxon>Endopterygota</taxon>
        <taxon>Diptera</taxon>
        <taxon>Nematocera</taxon>
        <taxon>Culicoidea</taxon>
        <taxon>Culicidae</taxon>
        <taxon>Anophelinae</taxon>
        <taxon>Anopheles</taxon>
    </lineage>
</organism>
<dbReference type="EMBL" id="ATLV01013267">
    <property type="status" value="NOT_ANNOTATED_CDS"/>
    <property type="molecule type" value="Genomic_DNA"/>
</dbReference>
<evidence type="ECO:0000256" key="5">
    <source>
        <dbReference type="ARBA" id="ARBA00022859"/>
    </source>
</evidence>
<keyword evidence="6" id="KW-1015">Disulfide bond</keyword>
<dbReference type="GO" id="GO:0004252">
    <property type="term" value="F:serine-type endopeptidase activity"/>
    <property type="evidence" value="ECO:0007669"/>
    <property type="project" value="InterPro"/>
</dbReference>
<dbReference type="PANTHER" id="PTHR24256">
    <property type="entry name" value="TRYPTASE-RELATED"/>
    <property type="match status" value="1"/>
</dbReference>
<evidence type="ECO:0000259" key="11">
    <source>
        <dbReference type="PROSITE" id="PS50240"/>
    </source>
</evidence>
<dbReference type="Proteomes" id="UP000030765">
    <property type="component" value="Unassembled WGS sequence"/>
</dbReference>
<dbReference type="CDD" id="cd00190">
    <property type="entry name" value="Tryp_SPc"/>
    <property type="match status" value="1"/>
</dbReference>
<evidence type="ECO:0000313" key="14">
    <source>
        <dbReference type="Proteomes" id="UP000030765"/>
    </source>
</evidence>
<dbReference type="InterPro" id="IPR009003">
    <property type="entry name" value="Peptidase_S1_PA"/>
</dbReference>
<dbReference type="PROSITE" id="PS00135">
    <property type="entry name" value="TRYPSIN_SER"/>
    <property type="match status" value="1"/>
</dbReference>
<keyword evidence="9" id="KW-0720">Serine protease</keyword>
<dbReference type="EMBL" id="KE524849">
    <property type="protein sequence ID" value="KFB37624.1"/>
    <property type="molecule type" value="Genomic_DNA"/>
</dbReference>
<dbReference type="GO" id="GO:0005576">
    <property type="term" value="C:extracellular region"/>
    <property type="evidence" value="ECO:0007669"/>
    <property type="project" value="UniProtKB-SubCell"/>
</dbReference>
<gene>
    <name evidence="12" type="ORF">ZHAS_00004861</name>
</gene>
<proteinExistence type="inferred from homology"/>
<dbReference type="OrthoDB" id="6147874at2759"/>
<dbReference type="PROSITE" id="PS00134">
    <property type="entry name" value="TRYPSIN_HIS"/>
    <property type="match status" value="1"/>
</dbReference>
<feature type="domain" description="Peptidase S1" evidence="11">
    <location>
        <begin position="45"/>
        <end position="296"/>
    </location>
</feature>
<evidence type="ECO:0000256" key="3">
    <source>
        <dbReference type="ARBA" id="ARBA00022588"/>
    </source>
</evidence>
<keyword evidence="4 10" id="KW-0732">Signal</keyword>
<comment type="subcellular location">
    <subcellularLocation>
        <location evidence="1">Secreted</location>
    </subcellularLocation>
</comment>
<comment type="similarity">
    <text evidence="8">Belongs to the peptidase S1 family. CLIP subfamily.</text>
</comment>
<dbReference type="VEuPathDB" id="VectorBase:ASIS020357"/>
<evidence type="ECO:0000256" key="7">
    <source>
        <dbReference type="ARBA" id="ARBA00023180"/>
    </source>
</evidence>
<evidence type="ECO:0000313" key="12">
    <source>
        <dbReference type="EMBL" id="KFB37624.1"/>
    </source>
</evidence>
<keyword evidence="3" id="KW-0399">Innate immunity</keyword>
<keyword evidence="7" id="KW-0325">Glycoprotein</keyword>
<evidence type="ECO:0000313" key="13">
    <source>
        <dbReference type="EnsemblMetazoa" id="ASIC004861-PA"/>
    </source>
</evidence>
<dbReference type="GO" id="GO:0006508">
    <property type="term" value="P:proteolysis"/>
    <property type="evidence" value="ECO:0007669"/>
    <property type="project" value="UniProtKB-KW"/>
</dbReference>
<protein>
    <submittedName>
        <fullName evidence="12">AGAP007795-PA-like protein</fullName>
    </submittedName>
</protein>
<reference evidence="13" key="2">
    <citation type="submission" date="2020-05" db="UniProtKB">
        <authorList>
            <consortium name="EnsemblMetazoa"/>
        </authorList>
    </citation>
    <scope>IDENTIFICATION</scope>
</reference>